<organism evidence="1 2">
    <name type="scientific">Sphingobium fuliginis ATCC 27551</name>
    <dbReference type="NCBI Taxonomy" id="1208342"/>
    <lineage>
        <taxon>Bacteria</taxon>
        <taxon>Pseudomonadati</taxon>
        <taxon>Pseudomonadota</taxon>
        <taxon>Alphaproteobacteria</taxon>
        <taxon>Sphingomonadales</taxon>
        <taxon>Sphingomonadaceae</taxon>
        <taxon>Sphingobium</taxon>
    </lineage>
</organism>
<dbReference type="RefSeq" id="WP_140042546.1">
    <property type="nucleotide sequence ID" value="NZ_CP041016.1"/>
</dbReference>
<dbReference type="Proteomes" id="UP000311469">
    <property type="component" value="Chromosome cSF1"/>
</dbReference>
<dbReference type="AlphaFoldDB" id="A0A5B8CLR6"/>
<dbReference type="EMBL" id="CP041016">
    <property type="protein sequence ID" value="QDC38141.1"/>
    <property type="molecule type" value="Genomic_DNA"/>
</dbReference>
<dbReference type="KEGG" id="sufl:FIL70_13805"/>
<evidence type="ECO:0000313" key="2">
    <source>
        <dbReference type="Proteomes" id="UP000311469"/>
    </source>
</evidence>
<accession>A0A5B8CLR6</accession>
<gene>
    <name evidence="1" type="ORF">FIL70_13805</name>
</gene>
<protein>
    <submittedName>
        <fullName evidence="1">Uncharacterized protein</fullName>
    </submittedName>
</protein>
<proteinExistence type="predicted"/>
<sequence>MGAGQLITTKHRDLDTGYISLRSADEDLAARLPELRLPRMSEQARAAFRAVLAYERPPANGSVADVLRLVEARGFSAHPCDWIPEYSWQLGGRHPALYQPWVDWLSEQGLTKFHKGNTLTAENCKRWSKGQRRWALIEMIRNGRDDDFRALKDFASTQPGSIRAQLVEEIDAWGSFVGCYPWQTPLLEYFLNDRVAVVRDIAAHKLGKMGAFTTEEAYAQKLAGELIVTADCVRYREPPEAHMMFVHFYKDFACVNFDALAAALGLAPTDLARRADLDDVGQQLINVAARTGDAEVRSILATRLLDLGKAGEHIPLAMFLGVAPPSWKDGLRAMFASPYWNSVEDYLGSKTGSLDSAMMREWPCSHYISKTVIAELERGELPVNMAYDPLRVLGKVVDKHAAAEVRDEALAAGMAPDNPRLTMLKLNLAL</sequence>
<name>A0A5B8CLR6_SPHSA</name>
<evidence type="ECO:0000313" key="1">
    <source>
        <dbReference type="EMBL" id="QDC38141.1"/>
    </source>
</evidence>
<reference evidence="1 2" key="1">
    <citation type="submission" date="2019-06" db="EMBL/GenBank/DDBJ databases">
        <title>Genome organization and adaptive potential of archetypical organophosphate degarding Sphingobium fuliginis ATCC 27551.</title>
        <authorList>
            <person name="Sarwar A."/>
            <person name="Parthasarathy S."/>
            <person name="Singh C."/>
            <person name="Siddavattam D."/>
        </authorList>
    </citation>
    <scope>NUCLEOTIDE SEQUENCE [LARGE SCALE GENOMIC DNA]</scope>
    <source>
        <strain evidence="1 2">ATCC 27551</strain>
    </source>
</reference>